<comment type="similarity">
    <text evidence="2">Belongs to the MYT1 family.</text>
</comment>
<evidence type="ECO:0000256" key="7">
    <source>
        <dbReference type="ARBA" id="ARBA00023015"/>
    </source>
</evidence>
<dbReference type="Proteomes" id="UP001458880">
    <property type="component" value="Unassembled WGS sequence"/>
</dbReference>
<dbReference type="PANTHER" id="PTHR10816">
    <property type="entry name" value="MYELIN TRANSCRIPTION FACTOR 1-RELATED"/>
    <property type="match status" value="1"/>
</dbReference>
<sequence>MNENELLTCTVETDHFESLSGCPRADRSQIQAHSQELKCPTPGCDGSGHVTGNYSSHRSLSGCPRANKPKSKPRDGQDSEPLSASGCPIANRNKMRVLESGGTVEQHKAAVAAATAMKFEGVNCPTPGCDGTGHINGSFLTHRSLSGCPVAGQTVKKTKYADEMPFYSKGYTGMENPGGGEDLMTLEAEITELQRENARVESQMLKLKSDINAMESHLSHGEKETQMISQRNNNLNEYYESLRNNVITLLEHVRLPGSGVQEKIGQENFDSYLTKLQTLCTPEGYSNEDNRPLYETVKCALQDFTVLPTPI</sequence>
<dbReference type="Gene3D" id="6.10.250.3110">
    <property type="match status" value="1"/>
</dbReference>
<dbReference type="PANTHER" id="PTHR10816:SF15">
    <property type="entry name" value="MYELIN TRANSCRIPTION FACTOR 1-LIKE PROTEIN"/>
    <property type="match status" value="1"/>
</dbReference>
<dbReference type="GO" id="GO:0000981">
    <property type="term" value="F:DNA-binding transcription factor activity, RNA polymerase II-specific"/>
    <property type="evidence" value="ECO:0007669"/>
    <property type="project" value="TreeGrafter"/>
</dbReference>
<comment type="caution">
    <text evidence="12">The sequence shown here is derived from an EMBL/GenBank/DDBJ whole genome shotgun (WGS) entry which is preliminary data.</text>
</comment>
<dbReference type="InterPro" id="IPR002515">
    <property type="entry name" value="Znf_C2H2C"/>
</dbReference>
<keyword evidence="10" id="KW-0175">Coiled coil</keyword>
<dbReference type="GO" id="GO:0008270">
    <property type="term" value="F:zinc ion binding"/>
    <property type="evidence" value="ECO:0007669"/>
    <property type="project" value="UniProtKB-KW"/>
</dbReference>
<evidence type="ECO:0000256" key="2">
    <source>
        <dbReference type="ARBA" id="ARBA00010194"/>
    </source>
</evidence>
<feature type="region of interest" description="Disordered" evidence="11">
    <location>
        <begin position="50"/>
        <end position="88"/>
    </location>
</feature>
<keyword evidence="4" id="KW-0677">Repeat</keyword>
<evidence type="ECO:0000256" key="3">
    <source>
        <dbReference type="ARBA" id="ARBA00022723"/>
    </source>
</evidence>
<name>A0AAW1LX79_POPJA</name>
<dbReference type="Pfam" id="PF01530">
    <property type="entry name" value="zf-C2HC"/>
    <property type="match status" value="2"/>
</dbReference>
<dbReference type="PROSITE" id="PS51802">
    <property type="entry name" value="ZF_CCHHC"/>
    <property type="match status" value="2"/>
</dbReference>
<evidence type="ECO:0000256" key="10">
    <source>
        <dbReference type="SAM" id="Coils"/>
    </source>
</evidence>
<dbReference type="EMBL" id="JASPKY010000086">
    <property type="protein sequence ID" value="KAK9738505.1"/>
    <property type="molecule type" value="Genomic_DNA"/>
</dbReference>
<evidence type="ECO:0000256" key="4">
    <source>
        <dbReference type="ARBA" id="ARBA00022737"/>
    </source>
</evidence>
<keyword evidence="8" id="KW-0804">Transcription</keyword>
<protein>
    <submittedName>
        <fullName evidence="12">Zinc finger, C2HC type</fullName>
    </submittedName>
</protein>
<keyword evidence="5" id="KW-0863">Zinc-finger</keyword>
<dbReference type="AlphaFoldDB" id="A0AAW1LX79"/>
<feature type="coiled-coil region" evidence="10">
    <location>
        <begin position="183"/>
        <end position="210"/>
    </location>
</feature>
<dbReference type="Gene3D" id="4.10.320.30">
    <property type="match status" value="2"/>
</dbReference>
<keyword evidence="13" id="KW-1185">Reference proteome</keyword>
<keyword evidence="6" id="KW-0862">Zinc</keyword>
<evidence type="ECO:0000313" key="12">
    <source>
        <dbReference type="EMBL" id="KAK9738505.1"/>
    </source>
</evidence>
<proteinExistence type="inferred from homology"/>
<comment type="subcellular location">
    <subcellularLocation>
        <location evidence="1">Nucleus</location>
    </subcellularLocation>
</comment>
<evidence type="ECO:0000256" key="6">
    <source>
        <dbReference type="ARBA" id="ARBA00022833"/>
    </source>
</evidence>
<evidence type="ECO:0000256" key="1">
    <source>
        <dbReference type="ARBA" id="ARBA00004123"/>
    </source>
</evidence>
<evidence type="ECO:0000256" key="8">
    <source>
        <dbReference type="ARBA" id="ARBA00023163"/>
    </source>
</evidence>
<evidence type="ECO:0000313" key="13">
    <source>
        <dbReference type="Proteomes" id="UP001458880"/>
    </source>
</evidence>
<evidence type="ECO:0000256" key="5">
    <source>
        <dbReference type="ARBA" id="ARBA00022771"/>
    </source>
</evidence>
<dbReference type="InterPro" id="IPR036060">
    <property type="entry name" value="Znf_C2H2C_sf"/>
</dbReference>
<evidence type="ECO:0000256" key="9">
    <source>
        <dbReference type="ARBA" id="ARBA00023242"/>
    </source>
</evidence>
<reference evidence="12 13" key="1">
    <citation type="journal article" date="2024" name="BMC Genomics">
        <title>De novo assembly and annotation of Popillia japonica's genome with initial clues to its potential as an invasive pest.</title>
        <authorList>
            <person name="Cucini C."/>
            <person name="Boschi S."/>
            <person name="Funari R."/>
            <person name="Cardaioli E."/>
            <person name="Iannotti N."/>
            <person name="Marturano G."/>
            <person name="Paoli F."/>
            <person name="Bruttini M."/>
            <person name="Carapelli A."/>
            <person name="Frati F."/>
            <person name="Nardi F."/>
        </authorList>
    </citation>
    <scope>NUCLEOTIDE SEQUENCE [LARGE SCALE GENOMIC DNA]</scope>
    <source>
        <strain evidence="12">DMR45628</strain>
    </source>
</reference>
<dbReference type="SUPFAM" id="SSF103637">
    <property type="entry name" value="CCHHC domain"/>
    <property type="match status" value="2"/>
</dbReference>
<dbReference type="GO" id="GO:0000978">
    <property type="term" value="F:RNA polymerase II cis-regulatory region sequence-specific DNA binding"/>
    <property type="evidence" value="ECO:0007669"/>
    <property type="project" value="TreeGrafter"/>
</dbReference>
<keyword evidence="7" id="KW-0805">Transcription regulation</keyword>
<feature type="compositionally biased region" description="Polar residues" evidence="11">
    <location>
        <begin position="50"/>
        <end position="59"/>
    </location>
</feature>
<accession>A0AAW1LX79</accession>
<gene>
    <name evidence="12" type="ORF">QE152_g9810</name>
</gene>
<dbReference type="GO" id="GO:0007399">
    <property type="term" value="P:nervous system development"/>
    <property type="evidence" value="ECO:0007669"/>
    <property type="project" value="UniProtKB-KW"/>
</dbReference>
<dbReference type="GO" id="GO:0005634">
    <property type="term" value="C:nucleus"/>
    <property type="evidence" value="ECO:0007669"/>
    <property type="project" value="UniProtKB-SubCell"/>
</dbReference>
<organism evidence="12 13">
    <name type="scientific">Popillia japonica</name>
    <name type="common">Japanese beetle</name>
    <dbReference type="NCBI Taxonomy" id="7064"/>
    <lineage>
        <taxon>Eukaryota</taxon>
        <taxon>Metazoa</taxon>
        <taxon>Ecdysozoa</taxon>
        <taxon>Arthropoda</taxon>
        <taxon>Hexapoda</taxon>
        <taxon>Insecta</taxon>
        <taxon>Pterygota</taxon>
        <taxon>Neoptera</taxon>
        <taxon>Endopterygota</taxon>
        <taxon>Coleoptera</taxon>
        <taxon>Polyphaga</taxon>
        <taxon>Scarabaeiformia</taxon>
        <taxon>Scarabaeidae</taxon>
        <taxon>Rutelinae</taxon>
        <taxon>Popillia</taxon>
    </lineage>
</organism>
<dbReference type="FunFam" id="4.10.320.30:FF:000001">
    <property type="entry name" value="Myelin transcription factor 1-like, a"/>
    <property type="match status" value="2"/>
</dbReference>
<keyword evidence="9" id="KW-0539">Nucleus</keyword>
<evidence type="ECO:0000256" key="11">
    <source>
        <dbReference type="SAM" id="MobiDB-lite"/>
    </source>
</evidence>
<keyword evidence="3" id="KW-0479">Metal-binding</keyword>